<sequence length="89" mass="9476">MDGGTVSPRGPPPAKATPFRKPVVPTPLKSSVARKSEIFQAKLPIGSATPKTGTPRGDREDKTPSKESSPRADMKKASSFVESCIKCCY</sequence>
<feature type="compositionally biased region" description="Basic and acidic residues" evidence="1">
    <location>
        <begin position="56"/>
        <end position="75"/>
    </location>
</feature>
<organism evidence="2 3">
    <name type="scientific">Halocaridina rubra</name>
    <name type="common">Hawaiian red shrimp</name>
    <dbReference type="NCBI Taxonomy" id="373956"/>
    <lineage>
        <taxon>Eukaryota</taxon>
        <taxon>Metazoa</taxon>
        <taxon>Ecdysozoa</taxon>
        <taxon>Arthropoda</taxon>
        <taxon>Crustacea</taxon>
        <taxon>Multicrustacea</taxon>
        <taxon>Malacostraca</taxon>
        <taxon>Eumalacostraca</taxon>
        <taxon>Eucarida</taxon>
        <taxon>Decapoda</taxon>
        <taxon>Pleocyemata</taxon>
        <taxon>Caridea</taxon>
        <taxon>Atyoidea</taxon>
        <taxon>Atyidae</taxon>
        <taxon>Halocaridina</taxon>
    </lineage>
</organism>
<gene>
    <name evidence="2" type="ORF">SK128_011833</name>
</gene>
<dbReference type="EMBL" id="JAXCGZ010016998">
    <property type="protein sequence ID" value="KAK7069214.1"/>
    <property type="molecule type" value="Genomic_DNA"/>
</dbReference>
<reference evidence="2 3" key="1">
    <citation type="submission" date="2023-11" db="EMBL/GenBank/DDBJ databases">
        <title>Halocaridina rubra genome assembly.</title>
        <authorList>
            <person name="Smith C."/>
        </authorList>
    </citation>
    <scope>NUCLEOTIDE SEQUENCE [LARGE SCALE GENOMIC DNA]</scope>
    <source>
        <strain evidence="2">EP-1</strain>
        <tissue evidence="2">Whole</tissue>
    </source>
</reference>
<evidence type="ECO:0000313" key="3">
    <source>
        <dbReference type="Proteomes" id="UP001381693"/>
    </source>
</evidence>
<dbReference type="Proteomes" id="UP001381693">
    <property type="component" value="Unassembled WGS sequence"/>
</dbReference>
<dbReference type="AlphaFoldDB" id="A0AAN8WZA9"/>
<evidence type="ECO:0000313" key="2">
    <source>
        <dbReference type="EMBL" id="KAK7069214.1"/>
    </source>
</evidence>
<protein>
    <submittedName>
        <fullName evidence="2">Uncharacterized protein</fullName>
    </submittedName>
</protein>
<accession>A0AAN8WZA9</accession>
<feature type="region of interest" description="Disordered" evidence="1">
    <location>
        <begin position="1"/>
        <end position="75"/>
    </location>
</feature>
<name>A0AAN8WZA9_HALRR</name>
<keyword evidence="3" id="KW-1185">Reference proteome</keyword>
<proteinExistence type="predicted"/>
<evidence type="ECO:0000256" key="1">
    <source>
        <dbReference type="SAM" id="MobiDB-lite"/>
    </source>
</evidence>
<comment type="caution">
    <text evidence="2">The sequence shown here is derived from an EMBL/GenBank/DDBJ whole genome shotgun (WGS) entry which is preliminary data.</text>
</comment>